<keyword evidence="1" id="KW-0175">Coiled coil</keyword>
<dbReference type="SMART" id="SM00829">
    <property type="entry name" value="PKS_ER"/>
    <property type="match status" value="1"/>
</dbReference>
<feature type="compositionally biased region" description="Acidic residues" evidence="2">
    <location>
        <begin position="512"/>
        <end position="528"/>
    </location>
</feature>
<feature type="compositionally biased region" description="Polar residues" evidence="2">
    <location>
        <begin position="606"/>
        <end position="635"/>
    </location>
</feature>
<name>A0A316VI07_9BASI</name>
<dbReference type="Gene3D" id="3.40.50.720">
    <property type="entry name" value="NAD(P)-binding Rossmann-like Domain"/>
    <property type="match status" value="1"/>
</dbReference>
<dbReference type="GO" id="GO:0005739">
    <property type="term" value="C:mitochondrion"/>
    <property type="evidence" value="ECO:0007669"/>
    <property type="project" value="TreeGrafter"/>
</dbReference>
<feature type="compositionally biased region" description="Basic and acidic residues" evidence="2">
    <location>
        <begin position="768"/>
        <end position="780"/>
    </location>
</feature>
<feature type="compositionally biased region" description="Low complexity" evidence="2">
    <location>
        <begin position="1563"/>
        <end position="1620"/>
    </location>
</feature>
<feature type="compositionally biased region" description="Basic and acidic residues" evidence="2">
    <location>
        <begin position="493"/>
        <end position="507"/>
    </location>
</feature>
<feature type="compositionally biased region" description="Polar residues" evidence="2">
    <location>
        <begin position="1769"/>
        <end position="1790"/>
    </location>
</feature>
<dbReference type="SUPFAM" id="SSF51735">
    <property type="entry name" value="NAD(P)-binding Rossmann-fold domains"/>
    <property type="match status" value="1"/>
</dbReference>
<evidence type="ECO:0000256" key="2">
    <source>
        <dbReference type="SAM" id="MobiDB-lite"/>
    </source>
</evidence>
<dbReference type="GeneID" id="37024140"/>
<feature type="compositionally biased region" description="Polar residues" evidence="2">
    <location>
        <begin position="997"/>
        <end position="1008"/>
    </location>
</feature>
<evidence type="ECO:0000313" key="4">
    <source>
        <dbReference type="EMBL" id="PWN35631.1"/>
    </source>
</evidence>
<feature type="compositionally biased region" description="Polar residues" evidence="2">
    <location>
        <begin position="457"/>
        <end position="473"/>
    </location>
</feature>
<dbReference type="GO" id="GO:0016491">
    <property type="term" value="F:oxidoreductase activity"/>
    <property type="evidence" value="ECO:0007669"/>
    <property type="project" value="InterPro"/>
</dbReference>
<feature type="compositionally biased region" description="Polar residues" evidence="2">
    <location>
        <begin position="1636"/>
        <end position="1645"/>
    </location>
</feature>
<gene>
    <name evidence="4" type="ORF">FA14DRAFT_44833</name>
</gene>
<accession>A0A316VI07</accession>
<feature type="compositionally biased region" description="Basic and acidic residues" evidence="2">
    <location>
        <begin position="1042"/>
        <end position="1061"/>
    </location>
</feature>
<organism evidence="4 5">
    <name type="scientific">Meira miltonrushii</name>
    <dbReference type="NCBI Taxonomy" id="1280837"/>
    <lineage>
        <taxon>Eukaryota</taxon>
        <taxon>Fungi</taxon>
        <taxon>Dikarya</taxon>
        <taxon>Basidiomycota</taxon>
        <taxon>Ustilaginomycotina</taxon>
        <taxon>Exobasidiomycetes</taxon>
        <taxon>Exobasidiales</taxon>
        <taxon>Brachybasidiaceae</taxon>
        <taxon>Meira</taxon>
    </lineage>
</organism>
<feature type="region of interest" description="Disordered" evidence="2">
    <location>
        <begin position="1769"/>
        <end position="1797"/>
    </location>
</feature>
<feature type="compositionally biased region" description="Polar residues" evidence="2">
    <location>
        <begin position="1447"/>
        <end position="1457"/>
    </location>
</feature>
<proteinExistence type="predicted"/>
<dbReference type="Pfam" id="PF08240">
    <property type="entry name" value="ADH_N"/>
    <property type="match status" value="1"/>
</dbReference>
<dbReference type="InterPro" id="IPR020843">
    <property type="entry name" value="ER"/>
</dbReference>
<dbReference type="OrthoDB" id="201656at2759"/>
<dbReference type="Pfam" id="PF13602">
    <property type="entry name" value="ADH_zinc_N_2"/>
    <property type="match status" value="1"/>
</dbReference>
<feature type="region of interest" description="Disordered" evidence="2">
    <location>
        <begin position="1826"/>
        <end position="1855"/>
    </location>
</feature>
<feature type="compositionally biased region" description="Acidic residues" evidence="2">
    <location>
        <begin position="1245"/>
        <end position="1254"/>
    </location>
</feature>
<dbReference type="PANTHER" id="PTHR11695">
    <property type="entry name" value="ALCOHOL DEHYDROGENASE RELATED"/>
    <property type="match status" value="1"/>
</dbReference>
<dbReference type="PANTHER" id="PTHR11695:SF294">
    <property type="entry name" value="RETICULON-4-INTERACTING PROTEIN 1, MITOCHONDRIAL"/>
    <property type="match status" value="1"/>
</dbReference>
<dbReference type="InParanoid" id="A0A316VI07"/>
<feature type="region of interest" description="Disordered" evidence="2">
    <location>
        <begin position="428"/>
        <end position="565"/>
    </location>
</feature>
<evidence type="ECO:0000259" key="3">
    <source>
        <dbReference type="SMART" id="SM00829"/>
    </source>
</evidence>
<feature type="compositionally biased region" description="Low complexity" evidence="2">
    <location>
        <begin position="680"/>
        <end position="690"/>
    </location>
</feature>
<feature type="region of interest" description="Disordered" evidence="2">
    <location>
        <begin position="591"/>
        <end position="846"/>
    </location>
</feature>
<feature type="region of interest" description="Disordered" evidence="2">
    <location>
        <begin position="166"/>
        <end position="348"/>
    </location>
</feature>
<feature type="compositionally biased region" description="Polar residues" evidence="2">
    <location>
        <begin position="1030"/>
        <end position="1040"/>
    </location>
</feature>
<feature type="compositionally biased region" description="Basic and acidic residues" evidence="2">
    <location>
        <begin position="1340"/>
        <end position="1351"/>
    </location>
</feature>
<feature type="compositionally biased region" description="Basic and acidic residues" evidence="2">
    <location>
        <begin position="1072"/>
        <end position="1090"/>
    </location>
</feature>
<feature type="compositionally biased region" description="Basic residues" evidence="2">
    <location>
        <begin position="1499"/>
        <end position="1510"/>
    </location>
</feature>
<dbReference type="Gene3D" id="3.90.180.10">
    <property type="entry name" value="Medium-chain alcohol dehydrogenases, catalytic domain"/>
    <property type="match status" value="1"/>
</dbReference>
<feature type="coiled-coil region" evidence="1">
    <location>
        <begin position="383"/>
        <end position="410"/>
    </location>
</feature>
<feature type="compositionally biased region" description="Polar residues" evidence="2">
    <location>
        <begin position="754"/>
        <end position="767"/>
    </location>
</feature>
<feature type="region of interest" description="Disordered" evidence="2">
    <location>
        <begin position="1"/>
        <end position="57"/>
    </location>
</feature>
<evidence type="ECO:0000313" key="5">
    <source>
        <dbReference type="Proteomes" id="UP000245771"/>
    </source>
</evidence>
<reference evidence="4 5" key="1">
    <citation type="journal article" date="2018" name="Mol. Biol. Evol.">
        <title>Broad Genomic Sampling Reveals a Smut Pathogenic Ancestry of the Fungal Clade Ustilaginomycotina.</title>
        <authorList>
            <person name="Kijpornyongpan T."/>
            <person name="Mondo S.J."/>
            <person name="Barry K."/>
            <person name="Sandor L."/>
            <person name="Lee J."/>
            <person name="Lipzen A."/>
            <person name="Pangilinan J."/>
            <person name="LaButti K."/>
            <person name="Hainaut M."/>
            <person name="Henrissat B."/>
            <person name="Grigoriev I.V."/>
            <person name="Spatafora J.W."/>
            <person name="Aime M.C."/>
        </authorList>
    </citation>
    <scope>NUCLEOTIDE SEQUENCE [LARGE SCALE GENOMIC DNA]</scope>
    <source>
        <strain evidence="4 5">MCA 3882</strain>
    </source>
</reference>
<feature type="compositionally biased region" description="Polar residues" evidence="2">
    <location>
        <begin position="1217"/>
        <end position="1240"/>
    </location>
</feature>
<dbReference type="RefSeq" id="XP_025355933.1">
    <property type="nucleotide sequence ID" value="XM_025502359.1"/>
</dbReference>
<dbReference type="InterPro" id="IPR050700">
    <property type="entry name" value="YIM1/Zinc_Alcohol_DH_Fams"/>
</dbReference>
<feature type="compositionally biased region" description="Basic and acidic residues" evidence="2">
    <location>
        <begin position="924"/>
        <end position="933"/>
    </location>
</feature>
<feature type="compositionally biased region" description="Basic and acidic residues" evidence="2">
    <location>
        <begin position="727"/>
        <end position="752"/>
    </location>
</feature>
<feature type="compositionally biased region" description="Low complexity" evidence="2">
    <location>
        <begin position="1112"/>
        <end position="1126"/>
    </location>
</feature>
<feature type="compositionally biased region" description="Polar residues" evidence="2">
    <location>
        <begin position="1255"/>
        <end position="1264"/>
    </location>
</feature>
<feature type="region of interest" description="Disordered" evidence="2">
    <location>
        <begin position="1030"/>
        <end position="1645"/>
    </location>
</feature>
<feature type="compositionally biased region" description="Polar residues" evidence="2">
    <location>
        <begin position="249"/>
        <end position="269"/>
    </location>
</feature>
<feature type="compositionally biased region" description="Pro residues" evidence="2">
    <location>
        <begin position="304"/>
        <end position="317"/>
    </location>
</feature>
<keyword evidence="5" id="KW-1185">Reference proteome</keyword>
<feature type="compositionally biased region" description="Low complexity" evidence="2">
    <location>
        <begin position="1429"/>
        <end position="1442"/>
    </location>
</feature>
<feature type="compositionally biased region" description="Basic and acidic residues" evidence="2">
    <location>
        <begin position="1367"/>
        <end position="1376"/>
    </location>
</feature>
<sequence>MPRHTFLDSILNRPSQNYAPPADVNGNAGKSVRGQKWQAPSDLPNAPGSSAQTSMLGGSLFKRSSKANLSQYGGSEAGASTSTLGFKSRFGRKKNRQSVVGDSSVFSNGTAPAGYYPSINGGLNYAAAPPSVADSQATATKKKRWWEAGSLGIGRRSRAGSIAGESIFSEPEPAPGQVPWNSHGLAGVGSGAKPRRVTQSDYGTSPRAYGGSAPPPMPANAALNAARQGSPARQGRLQSDVAPLGVSKLNPTLQPKSSKSKLTNAASSQDLKREPSSTSIRSRATSPPPQSRVMSPTPQSRISSPPPQSRMMSPPPQISRMPGALASSPHVRRLSQDGNNKQSEGADWKDFMKSMSGTEISKAWEGVRDAPSMTETAAKGTGNANLERRKSHYERLKKELQEDAQFEQNLRDPGLKNQDLIARAASQVVGSPPPGQEGADYVTSWQPGTIVGAAPQSADTSASQSPQLTQNGYPQIDSRMHDAQQGDPASNASHREQREAVQQKEDPAASSDESEEEDESEESSSDEEEIRRQRMLEVVREEDEDGSSVGSPSSRRSSKVYIAPTPVVAAAPSSATREAPKYRAFESALNKARYSTSSPPVPVLIGSTSTSRNHSLKSTSVAESRQSDDAQQSILSEDAPVIPSVQVSEPKSEHTPSPMHKDRKDLEKLDTTGTSAMVNSSDHSSSSTDSEAFVDALSPGADEANKQILPPSNQDKPTPPTPTASIYEEKIPAKPLEDTEKTEELNESDDAKSVGSQQTGRATVTFDQKTKKVDGDDAKSMRSSRPGTLQRRLSDLSLGTSFGASNIMRIGAQSRSSSSRRVKMSDDDEDSNGSKSDDEADEELRARIKAEQERLRNMKVGEDFFGESLSGILEKFDSADWDANLAPTVGQLGLDIGTHPDTKRNSITAQDVLSINAQERINEVRRLRAEGDSPSKGVPDSSDARTVESGIAPSFAALWLLNQAGDNHSVRSKKDKKVNEVSSPATITKEIKAAPTHNRQLSSASTEDGTPVSAHGESKLRSLFSGVSLAGSSSTTNVNGQLEKKGSVLDRPRQRGPKPREMGGVSIARGKLLPDAKEKIEEVEDVRSTLDHIWTPPGAKAVVKKGKEPQASSSAKGSSSEISLSPPSSPPMKAEPAAKVTASKDKPAPAKSAIKGSKAEPKSLADTLFSFQKDKTKKAKNVKQTVKESNDVEKVKIAKQEPVESKVEEPVVRKSVDTASNASDISERANMQSPELQRPSNPAPESDESTDDEQSVQANGNAQIANEVHDAPNARSPPLGSELWSGESAASTGPATPGASDFLEKNIGIMQPRTEAYGEPTLATSPQDKKLPLPPVPSFDTHDANGIHPDNDLTPAAITHGEPAYDDNNKTPRNEKQQPSFGVDLIPPTPPAVESNHHIKSSMVRTPPTLAEETDDPINTMDASVGLQRSLSSRSKGSIGKKSSSKRNSANSTTFTEYQGRGLSLPPGLVATTVATSAQRRHPSISEKVQEDTPDSTVKGRKSKSKKAAGKAKANEAEAEPMPALSNVYMDHTNHAVPPRSASMQPSLSEGLASLALPATNHSDAGSSSRGSDSLPANSRSVSPSPSPAVSVSGRSGRSSAVSSSALSSSAASEASSSRGAAKHVPPPVPRKIRTVSASQNGHARTSLMSAISEWENSPIDQDRTSPALPSAPGSGYASPVSHMPVGASSSGYASPIYQAQSYATRSQSSVHSGPLPSVIRNAPIGAATDTFLHPNPGASRRLGVPVSESLDGTNNWGGSGYMGEESQVSLGMQSQHSTASLPAVPQSSYRARDPVKSSNAIDDRLYAKTTMNTISITSGAFRNSKSLRRKRSSVDVTATADHQSRRGSIDSTRQEGTLVEELQKTTMSLTSHTPPPRKLGSTQLLVQMIACSIDEMDRLLLREKVRSENAFGFIPGRSFCGRVMETGWEVKRMRMGDIVFGLQSSRKCGALAEFMTIEEDLTAKAPEDCLTMEQIAALPSVGVMAHQLMTNHCSQLKRGSRVLILNAHDGVGLLTMQECATLGLIIVAHCPNQVTDGVAICEANGAHEVIIGEPLWALNTLHESSFDLVVDTVGGRRVYDAARRILAYEGQFCTCFGDLQSIVGNPNLKSHLRSLRRSFFKKDTKHIGYEWVGTDTSEDCREALEAVRKAAEEGLVCPRLKSVLAFGEAPRAFENTLKGIEEEPGAVVVRIS</sequence>
<feature type="compositionally biased region" description="Basic and acidic residues" evidence="2">
    <location>
        <begin position="529"/>
        <end position="539"/>
    </location>
</feature>
<dbReference type="EMBL" id="KZ819603">
    <property type="protein sequence ID" value="PWN35631.1"/>
    <property type="molecule type" value="Genomic_DNA"/>
</dbReference>
<feature type="compositionally biased region" description="Basic and acidic residues" evidence="2">
    <location>
        <begin position="1185"/>
        <end position="1216"/>
    </location>
</feature>
<feature type="region of interest" description="Disordered" evidence="2">
    <location>
        <begin position="968"/>
        <end position="1018"/>
    </location>
</feature>
<feature type="region of interest" description="Disordered" evidence="2">
    <location>
        <begin position="924"/>
        <end position="947"/>
    </location>
</feature>
<dbReference type="InterPro" id="IPR036291">
    <property type="entry name" value="NAD(P)-bd_dom_sf"/>
</dbReference>
<feature type="domain" description="Enoyl reductase (ER)" evidence="3">
    <location>
        <begin position="1865"/>
        <end position="2190"/>
    </location>
</feature>
<protein>
    <recommendedName>
        <fullName evidence="3">Enoyl reductase (ER) domain-containing protein</fullName>
    </recommendedName>
</protein>
<dbReference type="InterPro" id="IPR013154">
    <property type="entry name" value="ADH-like_N"/>
</dbReference>
<dbReference type="SUPFAM" id="SSF50129">
    <property type="entry name" value="GroES-like"/>
    <property type="match status" value="1"/>
</dbReference>
<dbReference type="STRING" id="1280837.A0A316VI07"/>
<evidence type="ECO:0000256" key="1">
    <source>
        <dbReference type="SAM" id="Coils"/>
    </source>
</evidence>
<feature type="compositionally biased region" description="Polar residues" evidence="2">
    <location>
        <begin position="47"/>
        <end position="56"/>
    </location>
</feature>
<feature type="compositionally biased region" description="Polar residues" evidence="2">
    <location>
        <begin position="276"/>
        <end position="285"/>
    </location>
</feature>
<dbReference type="InterPro" id="IPR011032">
    <property type="entry name" value="GroES-like_sf"/>
</dbReference>
<feature type="region of interest" description="Disordered" evidence="2">
    <location>
        <begin position="1659"/>
        <end position="1679"/>
    </location>
</feature>
<dbReference type="Proteomes" id="UP000245771">
    <property type="component" value="Unassembled WGS sequence"/>
</dbReference>
<feature type="compositionally biased region" description="Basic and acidic residues" evidence="2">
    <location>
        <begin position="650"/>
        <end position="670"/>
    </location>
</feature>